<feature type="compositionally biased region" description="Basic and acidic residues" evidence="1">
    <location>
        <begin position="80"/>
        <end position="90"/>
    </location>
</feature>
<accession>A0AAV2DKA6</accession>
<protein>
    <submittedName>
        <fullName evidence="2">Uncharacterized protein</fullName>
    </submittedName>
</protein>
<feature type="compositionally biased region" description="Basic and acidic residues" evidence="1">
    <location>
        <begin position="27"/>
        <end position="42"/>
    </location>
</feature>
<name>A0AAV2DKA6_9ROSI</name>
<sequence length="90" mass="10066">METWTKDSVSFSLSRLWFIFSATATTDGRERGRMETAARGDAMRTGSGQRRGRDLDGCDTTRKDLHGGEERRKAAAVRRQGRELGGDRDS</sequence>
<evidence type="ECO:0000256" key="1">
    <source>
        <dbReference type="SAM" id="MobiDB-lite"/>
    </source>
</evidence>
<keyword evidence="3" id="KW-1185">Reference proteome</keyword>
<organism evidence="2 3">
    <name type="scientific">Linum trigynum</name>
    <dbReference type="NCBI Taxonomy" id="586398"/>
    <lineage>
        <taxon>Eukaryota</taxon>
        <taxon>Viridiplantae</taxon>
        <taxon>Streptophyta</taxon>
        <taxon>Embryophyta</taxon>
        <taxon>Tracheophyta</taxon>
        <taxon>Spermatophyta</taxon>
        <taxon>Magnoliopsida</taxon>
        <taxon>eudicotyledons</taxon>
        <taxon>Gunneridae</taxon>
        <taxon>Pentapetalae</taxon>
        <taxon>rosids</taxon>
        <taxon>fabids</taxon>
        <taxon>Malpighiales</taxon>
        <taxon>Linaceae</taxon>
        <taxon>Linum</taxon>
    </lineage>
</organism>
<evidence type="ECO:0000313" key="2">
    <source>
        <dbReference type="EMBL" id="CAL1373832.1"/>
    </source>
</evidence>
<dbReference type="EMBL" id="OZ034816">
    <property type="protein sequence ID" value="CAL1373832.1"/>
    <property type="molecule type" value="Genomic_DNA"/>
</dbReference>
<dbReference type="Proteomes" id="UP001497516">
    <property type="component" value="Chromosome 3"/>
</dbReference>
<feature type="region of interest" description="Disordered" evidence="1">
    <location>
        <begin position="27"/>
        <end position="90"/>
    </location>
</feature>
<proteinExistence type="predicted"/>
<feature type="compositionally biased region" description="Basic and acidic residues" evidence="1">
    <location>
        <begin position="51"/>
        <end position="73"/>
    </location>
</feature>
<reference evidence="2 3" key="1">
    <citation type="submission" date="2024-04" db="EMBL/GenBank/DDBJ databases">
        <authorList>
            <person name="Fracassetti M."/>
        </authorList>
    </citation>
    <scope>NUCLEOTIDE SEQUENCE [LARGE SCALE GENOMIC DNA]</scope>
</reference>
<evidence type="ECO:0000313" key="3">
    <source>
        <dbReference type="Proteomes" id="UP001497516"/>
    </source>
</evidence>
<gene>
    <name evidence="2" type="ORF">LTRI10_LOCUS15741</name>
</gene>
<dbReference type="AlphaFoldDB" id="A0AAV2DKA6"/>